<comment type="caution">
    <text evidence="1">The sequence shown here is derived from an EMBL/GenBank/DDBJ whole genome shotgun (WGS) entry which is preliminary data.</text>
</comment>
<gene>
    <name evidence="1" type="ORF">PROFUN_02697</name>
</gene>
<evidence type="ECO:0008006" key="3">
    <source>
        <dbReference type="Google" id="ProtNLM"/>
    </source>
</evidence>
<dbReference type="EMBL" id="MDYQ01000016">
    <property type="protein sequence ID" value="PRP87960.1"/>
    <property type="molecule type" value="Genomic_DNA"/>
</dbReference>
<reference evidence="1 2" key="1">
    <citation type="journal article" date="2018" name="Genome Biol. Evol.">
        <title>Multiple Roots of Fruiting Body Formation in Amoebozoa.</title>
        <authorList>
            <person name="Hillmann F."/>
            <person name="Forbes G."/>
            <person name="Novohradska S."/>
            <person name="Ferling I."/>
            <person name="Riege K."/>
            <person name="Groth M."/>
            <person name="Westermann M."/>
            <person name="Marz M."/>
            <person name="Spaller T."/>
            <person name="Winckler T."/>
            <person name="Schaap P."/>
            <person name="Glockner G."/>
        </authorList>
    </citation>
    <scope>NUCLEOTIDE SEQUENCE [LARGE SCALE GENOMIC DNA]</scope>
    <source>
        <strain evidence="1 2">Jena</strain>
    </source>
</reference>
<accession>A0A2P6NVJ2</accession>
<organism evidence="1 2">
    <name type="scientific">Planoprotostelium fungivorum</name>
    <dbReference type="NCBI Taxonomy" id="1890364"/>
    <lineage>
        <taxon>Eukaryota</taxon>
        <taxon>Amoebozoa</taxon>
        <taxon>Evosea</taxon>
        <taxon>Variosea</taxon>
        <taxon>Cavosteliida</taxon>
        <taxon>Cavosteliaceae</taxon>
        <taxon>Planoprotostelium</taxon>
    </lineage>
</organism>
<dbReference type="AlphaFoldDB" id="A0A2P6NVJ2"/>
<dbReference type="InterPro" id="IPR011993">
    <property type="entry name" value="PH-like_dom_sf"/>
</dbReference>
<dbReference type="Proteomes" id="UP000241769">
    <property type="component" value="Unassembled WGS sequence"/>
</dbReference>
<dbReference type="Gene3D" id="2.30.29.30">
    <property type="entry name" value="Pleckstrin-homology domain (PH domain)/Phosphotyrosine-binding domain (PTB)"/>
    <property type="match status" value="1"/>
</dbReference>
<protein>
    <recommendedName>
        <fullName evidence="3">GRAM domain-containing protein</fullName>
    </recommendedName>
</protein>
<evidence type="ECO:0000313" key="1">
    <source>
        <dbReference type="EMBL" id="PRP87960.1"/>
    </source>
</evidence>
<proteinExistence type="predicted"/>
<keyword evidence="2" id="KW-1185">Reference proteome</keyword>
<dbReference type="InParanoid" id="A0A2P6NVJ2"/>
<evidence type="ECO:0000313" key="2">
    <source>
        <dbReference type="Proteomes" id="UP000241769"/>
    </source>
</evidence>
<sequence>MQTALPSTLPIAEPATYNFFDAPNDYRQLNQKPPKVVSSYVSSISPSDSHFQPVKEVQYQISNNPNGGTLIQTETPSRFEAGSFRHRVGNLTTRISERIGFANDTSSRWGLYQIPEPLFGEFRARVINGLSASSGYLFISQGHLCFSSFTDKTNRAMKLIVPFQNIVRIGLAHRLRNTPGTAINLTPLTSMSLTADAIQIYTRDGITHQFFGLKKKTESLYNLLNHTWGLATGVIPINPANQNRTLELQHEALYSQSQYGDAANHHHHHEQLVQGQTHYAHQFPDVPAGNGFATKEEQLLQQQMMQQQMLNQQTPSGLQAI</sequence>
<name>A0A2P6NVJ2_9EUKA</name>